<sequence length="91" mass="10485">MKSATDELIRIPGVGNSIAGDLINLGLFSVEDLKGKNPEEMYARLCFLKGGRVDRCMLYVFRCAVYFAENEESIDEGNYDPRLLCWWKWKD</sequence>
<evidence type="ECO:0000313" key="1">
    <source>
        <dbReference type="EMBL" id="WOF15262.1"/>
    </source>
</evidence>
<dbReference type="RefSeq" id="WP_317136830.1">
    <property type="nucleotide sequence ID" value="NZ_CP043875.1"/>
</dbReference>
<organism evidence="1 2">
    <name type="scientific">Methanochimaera problematica</name>
    <dbReference type="NCBI Taxonomy" id="2609417"/>
    <lineage>
        <taxon>Archaea</taxon>
        <taxon>Methanobacteriati</taxon>
        <taxon>Methanobacteriota</taxon>
        <taxon>Stenosarchaea group</taxon>
        <taxon>Methanomicrobia</taxon>
        <taxon>Methanomicrobiales</taxon>
        <taxon>Methanomicrobiaceae</taxon>
        <taxon>Methanochimaera</taxon>
    </lineage>
</organism>
<gene>
    <name evidence="1" type="ORF">F1737_00490</name>
</gene>
<proteinExistence type="predicted"/>
<dbReference type="Pfam" id="PF11731">
    <property type="entry name" value="Cdd1"/>
    <property type="match status" value="1"/>
</dbReference>
<reference evidence="1 2" key="1">
    <citation type="submission" date="2019-09" db="EMBL/GenBank/DDBJ databases">
        <title>The complete genome of Methanoplanus sp. FWC-SCC4.</title>
        <authorList>
            <person name="Chen S.-C."/>
            <person name="Zhou Y.-Z."/>
            <person name="Lai M.-C."/>
        </authorList>
    </citation>
    <scope>NUCLEOTIDE SEQUENCE [LARGE SCALE GENOMIC DNA]</scope>
    <source>
        <strain evidence="1 2">FWC-SCC4</strain>
    </source>
</reference>
<dbReference type="KEGG" id="mefw:F1737_00490"/>
<protein>
    <submittedName>
        <fullName evidence="1">Pathogenicity locus</fullName>
    </submittedName>
</protein>
<dbReference type="Gene3D" id="1.10.150.20">
    <property type="entry name" value="5' to 3' exonuclease, C-terminal subdomain"/>
    <property type="match status" value="1"/>
</dbReference>
<dbReference type="AlphaFoldDB" id="A0AA97F9W8"/>
<dbReference type="Proteomes" id="UP001301797">
    <property type="component" value="Chromosome"/>
</dbReference>
<name>A0AA97F9W8_9EURY</name>
<dbReference type="GeneID" id="85228601"/>
<accession>A0AA97F9W8</accession>
<evidence type="ECO:0000313" key="2">
    <source>
        <dbReference type="Proteomes" id="UP001301797"/>
    </source>
</evidence>
<dbReference type="InterPro" id="IPR021725">
    <property type="entry name" value="Cdd1"/>
</dbReference>
<keyword evidence="2" id="KW-1185">Reference proteome</keyword>
<dbReference type="EMBL" id="CP043875">
    <property type="protein sequence ID" value="WOF15262.1"/>
    <property type="molecule type" value="Genomic_DNA"/>
</dbReference>